<feature type="region of interest" description="Disordered" evidence="7">
    <location>
        <begin position="1"/>
        <end position="21"/>
    </location>
</feature>
<dbReference type="InterPro" id="IPR001570">
    <property type="entry name" value="Peptidase_M4_C_domain"/>
</dbReference>
<gene>
    <name evidence="10" type="ORF">QBC33DRAFT_573948</name>
</gene>
<dbReference type="InterPro" id="IPR027268">
    <property type="entry name" value="Peptidase_M4/M1_CTD_sf"/>
</dbReference>
<evidence type="ECO:0000313" key="11">
    <source>
        <dbReference type="Proteomes" id="UP001244011"/>
    </source>
</evidence>
<keyword evidence="5" id="KW-0862">Zinc</keyword>
<sequence>MNNTEDKNKTTQEPETPVGDHRCIFIPPQLLAAVAGSSSQQENHASAPDAVFQLQITNSTSAIDDREEISLSVKKALDSITHAQVPATGRNRQVYDLQFNKHPSAFPGVLVRSEGEPSCGDKTADALYDNMGVVYDFFEQAFGDANIFRDHHPPIGIVHYDFYYAGAWFHVPYPSDSPISRHQALICGDGWDNDPWNQGGALKTYGGCFGNFAASIEVVAHEMAHGFVNAVCGLGLGGEPGIIHEHLADVFGIMCEQFSKGQTVEEGDWLVGEDLVAPEWKGVAMRSFKAPGTAYLLKHIGIGDDPQVGHMKRFYSGTQDGGGVHINSGIPNRAFHLVATGLGDKFSWERAGRIWYAALTRGAVAPDCGLERWAMLTLRATKKTLKYGPVAVQVVWNAWKEVGIILPAEMVS</sequence>
<dbReference type="EMBL" id="MU839033">
    <property type="protein sequence ID" value="KAK1762871.1"/>
    <property type="molecule type" value="Genomic_DNA"/>
</dbReference>
<dbReference type="InterPro" id="IPR013856">
    <property type="entry name" value="Peptidase_M4_domain"/>
</dbReference>
<evidence type="ECO:0000313" key="10">
    <source>
        <dbReference type="EMBL" id="KAK1762871.1"/>
    </source>
</evidence>
<dbReference type="RefSeq" id="XP_060279084.1">
    <property type="nucleotide sequence ID" value="XM_060430724.1"/>
</dbReference>
<dbReference type="GO" id="GO:0006508">
    <property type="term" value="P:proteolysis"/>
    <property type="evidence" value="ECO:0007669"/>
    <property type="project" value="UniProtKB-KW"/>
</dbReference>
<dbReference type="GO" id="GO:0004222">
    <property type="term" value="F:metalloendopeptidase activity"/>
    <property type="evidence" value="ECO:0007669"/>
    <property type="project" value="InterPro"/>
</dbReference>
<dbReference type="SUPFAM" id="SSF55486">
    <property type="entry name" value="Metalloproteases ('zincins'), catalytic domain"/>
    <property type="match status" value="1"/>
</dbReference>
<keyword evidence="6" id="KW-0482">Metalloprotease</keyword>
<keyword evidence="11" id="KW-1185">Reference proteome</keyword>
<feature type="domain" description="Peptidase M4" evidence="8">
    <location>
        <begin position="121"/>
        <end position="228"/>
    </location>
</feature>
<keyword evidence="2" id="KW-0645">Protease</keyword>
<dbReference type="CDD" id="cd09597">
    <property type="entry name" value="M4_TLP"/>
    <property type="match status" value="1"/>
</dbReference>
<keyword evidence="3" id="KW-0479">Metal-binding</keyword>
<evidence type="ECO:0000256" key="2">
    <source>
        <dbReference type="ARBA" id="ARBA00022670"/>
    </source>
</evidence>
<keyword evidence="4" id="KW-0378">Hydrolase</keyword>
<evidence type="ECO:0000256" key="6">
    <source>
        <dbReference type="ARBA" id="ARBA00023049"/>
    </source>
</evidence>
<dbReference type="InterPro" id="IPR052759">
    <property type="entry name" value="Metalloprotease_M4"/>
</dbReference>
<organism evidence="10 11">
    <name type="scientific">Phialemonium atrogriseum</name>
    <dbReference type="NCBI Taxonomy" id="1093897"/>
    <lineage>
        <taxon>Eukaryota</taxon>
        <taxon>Fungi</taxon>
        <taxon>Dikarya</taxon>
        <taxon>Ascomycota</taxon>
        <taxon>Pezizomycotina</taxon>
        <taxon>Sordariomycetes</taxon>
        <taxon>Sordariomycetidae</taxon>
        <taxon>Cephalothecales</taxon>
        <taxon>Cephalothecaceae</taxon>
        <taxon>Phialemonium</taxon>
    </lineage>
</organism>
<reference evidence="10" key="1">
    <citation type="submission" date="2023-06" db="EMBL/GenBank/DDBJ databases">
        <title>Genome-scale phylogeny and comparative genomics of the fungal order Sordariales.</title>
        <authorList>
            <consortium name="Lawrence Berkeley National Laboratory"/>
            <person name="Hensen N."/>
            <person name="Bonometti L."/>
            <person name="Westerberg I."/>
            <person name="Brannstrom I.O."/>
            <person name="Guillou S."/>
            <person name="Cros-Aarteil S."/>
            <person name="Calhoun S."/>
            <person name="Haridas S."/>
            <person name="Kuo A."/>
            <person name="Mondo S."/>
            <person name="Pangilinan J."/>
            <person name="Riley R."/>
            <person name="Labutti K."/>
            <person name="Andreopoulos B."/>
            <person name="Lipzen A."/>
            <person name="Chen C."/>
            <person name="Yanf M."/>
            <person name="Daum C."/>
            <person name="Ng V."/>
            <person name="Clum A."/>
            <person name="Steindorff A."/>
            <person name="Ohm R."/>
            <person name="Martin F."/>
            <person name="Silar P."/>
            <person name="Natvig D."/>
            <person name="Lalanne C."/>
            <person name="Gautier V."/>
            <person name="Ament-Velasquez S.L."/>
            <person name="Kruys A."/>
            <person name="Hutchinson M.I."/>
            <person name="Powell A.J."/>
            <person name="Barry K."/>
            <person name="Miller A.N."/>
            <person name="Grigoriev I.V."/>
            <person name="Debuchy R."/>
            <person name="Gladieux P."/>
            <person name="Thoren M.H."/>
            <person name="Johannesson H."/>
        </authorList>
    </citation>
    <scope>NUCLEOTIDE SEQUENCE</scope>
    <source>
        <strain evidence="10">8032-3</strain>
    </source>
</reference>
<evidence type="ECO:0000256" key="1">
    <source>
        <dbReference type="ARBA" id="ARBA00009388"/>
    </source>
</evidence>
<dbReference type="PANTHER" id="PTHR43579">
    <property type="match status" value="1"/>
</dbReference>
<dbReference type="InterPro" id="IPR023612">
    <property type="entry name" value="Peptidase_M4"/>
</dbReference>
<comment type="similarity">
    <text evidence="1">Belongs to the peptidase M4 family.</text>
</comment>
<protein>
    <submittedName>
        <fullName evidence="10">Zincin</fullName>
    </submittedName>
</protein>
<evidence type="ECO:0000256" key="4">
    <source>
        <dbReference type="ARBA" id="ARBA00022801"/>
    </source>
</evidence>
<dbReference type="Gene3D" id="1.10.390.10">
    <property type="entry name" value="Neutral Protease Domain 2"/>
    <property type="match status" value="1"/>
</dbReference>
<dbReference type="Gene3D" id="3.10.170.10">
    <property type="match status" value="1"/>
</dbReference>
<dbReference type="Proteomes" id="UP001244011">
    <property type="component" value="Unassembled WGS sequence"/>
</dbReference>
<name>A0AAJ0BRC6_9PEZI</name>
<comment type="caution">
    <text evidence="10">The sequence shown here is derived from an EMBL/GenBank/DDBJ whole genome shotgun (WGS) entry which is preliminary data.</text>
</comment>
<evidence type="ECO:0000256" key="7">
    <source>
        <dbReference type="SAM" id="MobiDB-lite"/>
    </source>
</evidence>
<dbReference type="GeneID" id="85313911"/>
<evidence type="ECO:0000256" key="3">
    <source>
        <dbReference type="ARBA" id="ARBA00022723"/>
    </source>
</evidence>
<evidence type="ECO:0000259" key="8">
    <source>
        <dbReference type="Pfam" id="PF01447"/>
    </source>
</evidence>
<evidence type="ECO:0000256" key="5">
    <source>
        <dbReference type="ARBA" id="ARBA00022833"/>
    </source>
</evidence>
<proteinExistence type="inferred from homology"/>
<accession>A0AAJ0BRC6</accession>
<dbReference type="AlphaFoldDB" id="A0AAJ0BRC6"/>
<dbReference type="GO" id="GO:0046872">
    <property type="term" value="F:metal ion binding"/>
    <property type="evidence" value="ECO:0007669"/>
    <property type="project" value="UniProtKB-KW"/>
</dbReference>
<feature type="domain" description="Peptidase M4 C-terminal" evidence="9">
    <location>
        <begin position="234"/>
        <end position="404"/>
    </location>
</feature>
<dbReference type="Pfam" id="PF01447">
    <property type="entry name" value="Peptidase_M4"/>
    <property type="match status" value="1"/>
</dbReference>
<dbReference type="PRINTS" id="PR00730">
    <property type="entry name" value="THERMOLYSIN"/>
</dbReference>
<dbReference type="Pfam" id="PF02868">
    <property type="entry name" value="Peptidase_M4_C"/>
    <property type="match status" value="1"/>
</dbReference>
<dbReference type="PANTHER" id="PTHR43579:SF1">
    <property type="entry name" value="NEUTRAL METALLOPROTEINASE"/>
    <property type="match status" value="1"/>
</dbReference>
<evidence type="ECO:0000259" key="9">
    <source>
        <dbReference type="Pfam" id="PF02868"/>
    </source>
</evidence>